<keyword evidence="2" id="KW-1185">Reference proteome</keyword>
<dbReference type="EMBL" id="ML180925">
    <property type="protein sequence ID" value="THU76430.1"/>
    <property type="molecule type" value="Genomic_DNA"/>
</dbReference>
<accession>A0A4S8KLN3</accession>
<name>A0A4S8KLN3_DENBC</name>
<organism evidence="1 2">
    <name type="scientific">Dendrothele bispora (strain CBS 962.96)</name>
    <dbReference type="NCBI Taxonomy" id="1314807"/>
    <lineage>
        <taxon>Eukaryota</taxon>
        <taxon>Fungi</taxon>
        <taxon>Dikarya</taxon>
        <taxon>Basidiomycota</taxon>
        <taxon>Agaricomycotina</taxon>
        <taxon>Agaricomycetes</taxon>
        <taxon>Agaricomycetidae</taxon>
        <taxon>Agaricales</taxon>
        <taxon>Agaricales incertae sedis</taxon>
        <taxon>Dendrothele</taxon>
    </lineage>
</organism>
<gene>
    <name evidence="1" type="ORF">K435DRAFT_879228</name>
</gene>
<dbReference type="AlphaFoldDB" id="A0A4S8KLN3"/>
<proteinExistence type="predicted"/>
<reference evidence="1 2" key="1">
    <citation type="journal article" date="2019" name="Nat. Ecol. Evol.">
        <title>Megaphylogeny resolves global patterns of mushroom evolution.</title>
        <authorList>
            <person name="Varga T."/>
            <person name="Krizsan K."/>
            <person name="Foldi C."/>
            <person name="Dima B."/>
            <person name="Sanchez-Garcia M."/>
            <person name="Sanchez-Ramirez S."/>
            <person name="Szollosi G.J."/>
            <person name="Szarkandi J.G."/>
            <person name="Papp V."/>
            <person name="Albert L."/>
            <person name="Andreopoulos W."/>
            <person name="Angelini C."/>
            <person name="Antonin V."/>
            <person name="Barry K.W."/>
            <person name="Bougher N.L."/>
            <person name="Buchanan P."/>
            <person name="Buyck B."/>
            <person name="Bense V."/>
            <person name="Catcheside P."/>
            <person name="Chovatia M."/>
            <person name="Cooper J."/>
            <person name="Damon W."/>
            <person name="Desjardin D."/>
            <person name="Finy P."/>
            <person name="Geml J."/>
            <person name="Haridas S."/>
            <person name="Hughes K."/>
            <person name="Justo A."/>
            <person name="Karasinski D."/>
            <person name="Kautmanova I."/>
            <person name="Kiss B."/>
            <person name="Kocsube S."/>
            <person name="Kotiranta H."/>
            <person name="LaButti K.M."/>
            <person name="Lechner B.E."/>
            <person name="Liimatainen K."/>
            <person name="Lipzen A."/>
            <person name="Lukacs Z."/>
            <person name="Mihaltcheva S."/>
            <person name="Morgado L.N."/>
            <person name="Niskanen T."/>
            <person name="Noordeloos M.E."/>
            <person name="Ohm R.A."/>
            <person name="Ortiz-Santana B."/>
            <person name="Ovrebo C."/>
            <person name="Racz N."/>
            <person name="Riley R."/>
            <person name="Savchenko A."/>
            <person name="Shiryaev A."/>
            <person name="Soop K."/>
            <person name="Spirin V."/>
            <person name="Szebenyi C."/>
            <person name="Tomsovsky M."/>
            <person name="Tulloss R.E."/>
            <person name="Uehling J."/>
            <person name="Grigoriev I.V."/>
            <person name="Vagvolgyi C."/>
            <person name="Papp T."/>
            <person name="Martin F.M."/>
            <person name="Miettinen O."/>
            <person name="Hibbett D.S."/>
            <person name="Nagy L.G."/>
        </authorList>
    </citation>
    <scope>NUCLEOTIDE SEQUENCE [LARGE SCALE GENOMIC DNA]</scope>
    <source>
        <strain evidence="1 2">CBS 962.96</strain>
    </source>
</reference>
<evidence type="ECO:0000313" key="1">
    <source>
        <dbReference type="EMBL" id="THU76430.1"/>
    </source>
</evidence>
<evidence type="ECO:0000313" key="2">
    <source>
        <dbReference type="Proteomes" id="UP000297245"/>
    </source>
</evidence>
<protein>
    <submittedName>
        <fullName evidence="1">Uncharacterized protein</fullName>
    </submittedName>
</protein>
<dbReference type="Proteomes" id="UP000297245">
    <property type="component" value="Unassembled WGS sequence"/>
</dbReference>
<sequence>MIMIILENSDRAVEQLGFSNPPLTDTPPRRLPSVPQLQERLVLRPRPLPCPPPPPPPPPYTLRHGTRVQIVQNTYHFEKLLDFTTRVDICHCLNVNS</sequence>